<keyword evidence="2" id="KW-1185">Reference proteome</keyword>
<gene>
    <name evidence="1" type="ORF">PYCCODRAFT_459149</name>
</gene>
<reference evidence="1 2" key="1">
    <citation type="journal article" date="2015" name="Biotechnol. Biofuels">
        <title>Enhanced degradation of softwood versus hardwood by the white-rot fungus Pycnoporus coccineus.</title>
        <authorList>
            <person name="Couturier M."/>
            <person name="Navarro D."/>
            <person name="Chevret D."/>
            <person name="Henrissat B."/>
            <person name="Piumi F."/>
            <person name="Ruiz-Duenas F.J."/>
            <person name="Martinez A.T."/>
            <person name="Grigoriev I.V."/>
            <person name="Riley R."/>
            <person name="Lipzen A."/>
            <person name="Berrin J.G."/>
            <person name="Master E.R."/>
            <person name="Rosso M.N."/>
        </authorList>
    </citation>
    <scope>NUCLEOTIDE SEQUENCE [LARGE SCALE GENOMIC DNA]</scope>
    <source>
        <strain evidence="1 2">BRFM310</strain>
    </source>
</reference>
<evidence type="ECO:0000313" key="2">
    <source>
        <dbReference type="Proteomes" id="UP000193067"/>
    </source>
</evidence>
<accession>A0A1Y2ILD2</accession>
<proteinExistence type="predicted"/>
<dbReference type="EMBL" id="KZ084108">
    <property type="protein sequence ID" value="OSD01946.1"/>
    <property type="molecule type" value="Genomic_DNA"/>
</dbReference>
<organism evidence="1 2">
    <name type="scientific">Trametes coccinea (strain BRFM310)</name>
    <name type="common">Pycnoporus coccineus</name>
    <dbReference type="NCBI Taxonomy" id="1353009"/>
    <lineage>
        <taxon>Eukaryota</taxon>
        <taxon>Fungi</taxon>
        <taxon>Dikarya</taxon>
        <taxon>Basidiomycota</taxon>
        <taxon>Agaricomycotina</taxon>
        <taxon>Agaricomycetes</taxon>
        <taxon>Polyporales</taxon>
        <taxon>Polyporaceae</taxon>
        <taxon>Trametes</taxon>
    </lineage>
</organism>
<evidence type="ECO:0000313" key="1">
    <source>
        <dbReference type="EMBL" id="OSD01946.1"/>
    </source>
</evidence>
<name>A0A1Y2ILD2_TRAC3</name>
<dbReference type="Proteomes" id="UP000193067">
    <property type="component" value="Unassembled WGS sequence"/>
</dbReference>
<protein>
    <submittedName>
        <fullName evidence="1">Uncharacterized protein</fullName>
    </submittedName>
</protein>
<sequence>MPSSPLLVMWKIDSGLPPRSAVRPSCRLCGRLSTKRSPHAHTSVDVIIHCATLCSVLCAISAHDPLEYCSIVKFGFALVEHGR</sequence>
<dbReference type="AlphaFoldDB" id="A0A1Y2ILD2"/>